<keyword evidence="3 4" id="KW-0574">Periplasm</keyword>
<dbReference type="Gene3D" id="2.60.450.10">
    <property type="entry name" value="Lipopolysaccharide (LPS) transport protein A like domain"/>
    <property type="match status" value="1"/>
</dbReference>
<keyword evidence="1 4" id="KW-0813">Transport</keyword>
<evidence type="ECO:0000259" key="5">
    <source>
        <dbReference type="Pfam" id="PF03968"/>
    </source>
</evidence>
<dbReference type="EMBL" id="AP014633">
    <property type="protein sequence ID" value="BAP55553.1"/>
    <property type="molecule type" value="Genomic_DNA"/>
</dbReference>
<dbReference type="GO" id="GO:0015920">
    <property type="term" value="P:lipopolysaccharide transport"/>
    <property type="evidence" value="ECO:0007669"/>
    <property type="project" value="UniProtKB-UniRule"/>
</dbReference>
<evidence type="ECO:0000256" key="4">
    <source>
        <dbReference type="HAMAP-Rule" id="MF_01914"/>
    </source>
</evidence>
<dbReference type="HOGENOM" id="CLU_095993_2_0_6"/>
<dbReference type="AlphaFoldDB" id="A0A090ACQ8"/>
<feature type="chain" id="PRO_5008982796" description="Lipopolysaccharide export system protein LptA" evidence="4">
    <location>
        <begin position="22"/>
        <end position="174"/>
    </location>
</feature>
<dbReference type="GO" id="GO:0009279">
    <property type="term" value="C:cell outer membrane"/>
    <property type="evidence" value="ECO:0007669"/>
    <property type="project" value="TreeGrafter"/>
</dbReference>
<evidence type="ECO:0000313" key="6">
    <source>
        <dbReference type="EMBL" id="BAP55553.1"/>
    </source>
</evidence>
<dbReference type="PANTHER" id="PTHR36504:SF1">
    <property type="entry name" value="LIPOPOLYSACCHARIDE EXPORT SYSTEM PROTEIN LPTA"/>
    <property type="match status" value="1"/>
</dbReference>
<dbReference type="Proteomes" id="UP000031623">
    <property type="component" value="Chromosome"/>
</dbReference>
<dbReference type="InterPro" id="IPR005653">
    <property type="entry name" value="OstA-like_N"/>
</dbReference>
<dbReference type="STRING" id="40754.THII_1256"/>
<evidence type="ECO:0000256" key="3">
    <source>
        <dbReference type="ARBA" id="ARBA00022764"/>
    </source>
</evidence>
<dbReference type="InterPro" id="IPR052037">
    <property type="entry name" value="LPS_export_LptA"/>
</dbReference>
<name>A0A090ACQ8_9GAMM</name>
<sequence precursor="true">MYCINLSLLMWGILLSTSVFALTGDREQPIQIEANQAIINNVEGTATYQGNVIVTQGSIHITAETVIINYSQEQNITNVIARGEPVSFQQRLDQGDNIKAKAKEMEYNATKDMLHLRQEAELRKEKNGEDTYTSQAPNITYDTQHGIISADKGDSKQGRIIMTLKPQVKSSPAP</sequence>
<organism evidence="6 7">
    <name type="scientific">Thioploca ingrica</name>
    <dbReference type="NCBI Taxonomy" id="40754"/>
    <lineage>
        <taxon>Bacteria</taxon>
        <taxon>Pseudomonadati</taxon>
        <taxon>Pseudomonadota</taxon>
        <taxon>Gammaproteobacteria</taxon>
        <taxon>Thiotrichales</taxon>
        <taxon>Thiotrichaceae</taxon>
        <taxon>Thioploca</taxon>
    </lineage>
</organism>
<dbReference type="KEGG" id="tig:THII_1256"/>
<dbReference type="GO" id="GO:0017089">
    <property type="term" value="F:glycolipid transfer activity"/>
    <property type="evidence" value="ECO:0007669"/>
    <property type="project" value="TreeGrafter"/>
</dbReference>
<dbReference type="GO" id="GO:0043165">
    <property type="term" value="P:Gram-negative-bacterium-type cell outer membrane assembly"/>
    <property type="evidence" value="ECO:0007669"/>
    <property type="project" value="UniProtKB-UniRule"/>
</dbReference>
<feature type="domain" description="Organic solvent tolerance-like N-terminal" evidence="5">
    <location>
        <begin position="31"/>
        <end position="146"/>
    </location>
</feature>
<dbReference type="NCBIfam" id="TIGR03002">
    <property type="entry name" value="outer_YhbN_LptA"/>
    <property type="match status" value="1"/>
</dbReference>
<comment type="subcellular location">
    <subcellularLocation>
        <location evidence="4">Periplasm</location>
    </subcellularLocation>
</comment>
<evidence type="ECO:0000313" key="7">
    <source>
        <dbReference type="Proteomes" id="UP000031623"/>
    </source>
</evidence>
<keyword evidence="2 4" id="KW-0732">Signal</keyword>
<proteinExistence type="inferred from homology"/>
<evidence type="ECO:0000256" key="2">
    <source>
        <dbReference type="ARBA" id="ARBA00022729"/>
    </source>
</evidence>
<dbReference type="InterPro" id="IPR014340">
    <property type="entry name" value="LptA"/>
</dbReference>
<keyword evidence="7" id="KW-1185">Reference proteome</keyword>
<comment type="function">
    <text evidence="4">Involved in the assembly of lipopolysaccharide (LPS). Required for the translocation of LPS from the inner membrane to the outer membrane. May form a bridge between the inner membrane and the outer membrane, via interactions with LptC and LptD, thereby facilitating LPS transfer across the periplasm.</text>
</comment>
<dbReference type="GO" id="GO:0030288">
    <property type="term" value="C:outer membrane-bounded periplasmic space"/>
    <property type="evidence" value="ECO:0007669"/>
    <property type="project" value="TreeGrafter"/>
</dbReference>
<dbReference type="GO" id="GO:0001530">
    <property type="term" value="F:lipopolysaccharide binding"/>
    <property type="evidence" value="ECO:0007669"/>
    <property type="project" value="InterPro"/>
</dbReference>
<dbReference type="OrthoDB" id="9795964at2"/>
<dbReference type="Pfam" id="PF03968">
    <property type="entry name" value="LptD_N"/>
    <property type="match status" value="1"/>
</dbReference>
<dbReference type="HAMAP" id="MF_01914">
    <property type="entry name" value="LPS_assembly_LptA"/>
    <property type="match status" value="1"/>
</dbReference>
<comment type="similarity">
    <text evidence="4">Belongs to the LptA family.</text>
</comment>
<dbReference type="PANTHER" id="PTHR36504">
    <property type="entry name" value="LIPOPOLYSACCHARIDE EXPORT SYSTEM PROTEIN LPTA"/>
    <property type="match status" value="1"/>
</dbReference>
<comment type="subunit">
    <text evidence="4">Component of the lipopolysaccharide transport and assembly complex.</text>
</comment>
<reference evidence="6 7" key="1">
    <citation type="journal article" date="2014" name="ISME J.">
        <title>Ecophysiology of Thioploca ingrica as revealed by the complete genome sequence supplemented with proteomic evidence.</title>
        <authorList>
            <person name="Kojima H."/>
            <person name="Ogura Y."/>
            <person name="Yamamoto N."/>
            <person name="Togashi T."/>
            <person name="Mori H."/>
            <person name="Watanabe T."/>
            <person name="Nemoto F."/>
            <person name="Kurokawa K."/>
            <person name="Hayashi T."/>
            <person name="Fukui M."/>
        </authorList>
    </citation>
    <scope>NUCLEOTIDE SEQUENCE [LARGE SCALE GENOMIC DNA]</scope>
</reference>
<protein>
    <recommendedName>
        <fullName evidence="4">Lipopolysaccharide export system protein LptA</fullName>
    </recommendedName>
</protein>
<gene>
    <name evidence="4" type="primary">lptA</name>
    <name evidence="6" type="ORF">THII_1256</name>
</gene>
<accession>A0A090ACQ8</accession>
<feature type="signal peptide" evidence="4">
    <location>
        <begin position="1"/>
        <end position="21"/>
    </location>
</feature>
<evidence type="ECO:0000256" key="1">
    <source>
        <dbReference type="ARBA" id="ARBA00022448"/>
    </source>
</evidence>